<dbReference type="SUPFAM" id="SSF46955">
    <property type="entry name" value="Putative DNA-binding domain"/>
    <property type="match status" value="1"/>
</dbReference>
<evidence type="ECO:0000313" key="3">
    <source>
        <dbReference type="EMBL" id="GIQ66861.1"/>
    </source>
</evidence>
<evidence type="ECO:0000313" key="4">
    <source>
        <dbReference type="Proteomes" id="UP000680304"/>
    </source>
</evidence>
<dbReference type="Pfam" id="PF13411">
    <property type="entry name" value="MerR_1"/>
    <property type="match status" value="1"/>
</dbReference>
<evidence type="ECO:0000256" key="1">
    <source>
        <dbReference type="ARBA" id="ARBA00023125"/>
    </source>
</evidence>
<dbReference type="CDD" id="cd02440">
    <property type="entry name" value="AdoMet_MTases"/>
    <property type="match status" value="1"/>
</dbReference>
<proteinExistence type="predicted"/>
<evidence type="ECO:0000259" key="2">
    <source>
        <dbReference type="PROSITE" id="PS50937"/>
    </source>
</evidence>
<dbReference type="PROSITE" id="PS50937">
    <property type="entry name" value="HTH_MERR_2"/>
    <property type="match status" value="1"/>
</dbReference>
<dbReference type="Pfam" id="PF13649">
    <property type="entry name" value="Methyltransf_25"/>
    <property type="match status" value="1"/>
</dbReference>
<dbReference type="RefSeq" id="WP_213531488.1">
    <property type="nucleotide sequence ID" value="NZ_BOVJ01000219.1"/>
</dbReference>
<dbReference type="InterPro" id="IPR000551">
    <property type="entry name" value="MerR-type_HTH_dom"/>
</dbReference>
<dbReference type="SUPFAM" id="SSF53335">
    <property type="entry name" value="S-adenosyl-L-methionine-dependent methyltransferases"/>
    <property type="match status" value="1"/>
</dbReference>
<dbReference type="EMBL" id="BOVJ01000219">
    <property type="protein sequence ID" value="GIQ66861.1"/>
    <property type="molecule type" value="Genomic_DNA"/>
</dbReference>
<organism evidence="3 4">
    <name type="scientific">Paenibacillus cisolokensis</name>
    <dbReference type="NCBI Taxonomy" id="1658519"/>
    <lineage>
        <taxon>Bacteria</taxon>
        <taxon>Bacillati</taxon>
        <taxon>Bacillota</taxon>
        <taxon>Bacilli</taxon>
        <taxon>Bacillales</taxon>
        <taxon>Paenibacillaceae</taxon>
        <taxon>Paenibacillus</taxon>
    </lineage>
</organism>
<dbReference type="InterPro" id="IPR041698">
    <property type="entry name" value="Methyltransf_25"/>
</dbReference>
<sequence length="321" mass="35507">MKVHEAARLLGVTPRALRFYEERGLVAPAKDAGSGYRQYETEDLETLRWIVALRELGLPIPFIADALAAREDDERFRQTMDRARAELYEQWVDLSRRLESLDRGMESWRGRTPAIGELEALAAPLKEKRSIRSAWSARLDFDDMAVKYREDAPLMTLSPPVDPHDYEEALTATADWIDARPGEAGLDLGSGTGNLAGRLAASGAAVTGVEQSPAMIRIMRSRFPELPVKQGNLLALPLPARTYRFAGSSFALQHLREDERMLALAEIDRVLLPGGRLALTDRLDGGAFSAMAEALRTQHYSVVTKPLRGGITLLYAVKPGP</sequence>
<keyword evidence="4" id="KW-1185">Reference proteome</keyword>
<reference evidence="3 4" key="1">
    <citation type="submission" date="2021-04" db="EMBL/GenBank/DDBJ databases">
        <title>Draft genome sequence of Paenibacillus cisolokensis, LC2-13A.</title>
        <authorList>
            <person name="Uke A."/>
            <person name="Chhe C."/>
            <person name="Baramee S."/>
            <person name="Kosugi A."/>
        </authorList>
    </citation>
    <scope>NUCLEOTIDE SEQUENCE [LARGE SCALE GENOMIC DNA]</scope>
    <source>
        <strain evidence="3 4">LC2-13A</strain>
    </source>
</reference>
<dbReference type="InterPro" id="IPR029063">
    <property type="entry name" value="SAM-dependent_MTases_sf"/>
</dbReference>
<dbReference type="PANTHER" id="PTHR30204">
    <property type="entry name" value="REDOX-CYCLING DRUG-SENSING TRANSCRIPTIONAL ACTIVATOR SOXR"/>
    <property type="match status" value="1"/>
</dbReference>
<protein>
    <recommendedName>
        <fullName evidence="2">HTH merR-type domain-containing protein</fullName>
    </recommendedName>
</protein>
<comment type="caution">
    <text evidence="3">The sequence shown here is derived from an EMBL/GenBank/DDBJ whole genome shotgun (WGS) entry which is preliminary data.</text>
</comment>
<dbReference type="Gene3D" id="1.10.1660.10">
    <property type="match status" value="1"/>
</dbReference>
<dbReference type="InterPro" id="IPR009061">
    <property type="entry name" value="DNA-bd_dom_put_sf"/>
</dbReference>
<feature type="domain" description="HTH merR-type" evidence="2">
    <location>
        <begin position="1"/>
        <end position="69"/>
    </location>
</feature>
<dbReference type="Gene3D" id="3.40.50.150">
    <property type="entry name" value="Vaccinia Virus protein VP39"/>
    <property type="match status" value="1"/>
</dbReference>
<keyword evidence="1" id="KW-0238">DNA-binding</keyword>
<dbReference type="InterPro" id="IPR047057">
    <property type="entry name" value="MerR_fam"/>
</dbReference>
<gene>
    <name evidence="3" type="ORF">PACILC2_54290</name>
</gene>
<dbReference type="CDD" id="cd01106">
    <property type="entry name" value="HTH_TipAL-Mta"/>
    <property type="match status" value="1"/>
</dbReference>
<dbReference type="PRINTS" id="PR00040">
    <property type="entry name" value="HTHMERR"/>
</dbReference>
<name>A0ABQ4NFB4_9BACL</name>
<dbReference type="PANTHER" id="PTHR30204:SF97">
    <property type="entry name" value="MERR FAMILY REGULATORY PROTEIN"/>
    <property type="match status" value="1"/>
</dbReference>
<accession>A0ABQ4NFB4</accession>
<dbReference type="Proteomes" id="UP000680304">
    <property type="component" value="Unassembled WGS sequence"/>
</dbReference>
<dbReference type="SMART" id="SM00422">
    <property type="entry name" value="HTH_MERR"/>
    <property type="match status" value="1"/>
</dbReference>